<feature type="transmembrane region" description="Helical" evidence="8">
    <location>
        <begin position="204"/>
        <end position="224"/>
    </location>
</feature>
<keyword evidence="2" id="KW-0862">Zinc</keyword>
<dbReference type="AlphaFoldDB" id="A0A9P8W755"/>
<reference evidence="10 11" key="1">
    <citation type="journal article" date="2021" name="Nat. Commun.">
        <title>Genetic determinants of endophytism in the Arabidopsis root mycobiome.</title>
        <authorList>
            <person name="Mesny F."/>
            <person name="Miyauchi S."/>
            <person name="Thiergart T."/>
            <person name="Pickel B."/>
            <person name="Atanasova L."/>
            <person name="Karlsson M."/>
            <person name="Huettel B."/>
            <person name="Barry K.W."/>
            <person name="Haridas S."/>
            <person name="Chen C."/>
            <person name="Bauer D."/>
            <person name="Andreopoulos W."/>
            <person name="Pangilinan J."/>
            <person name="LaButti K."/>
            <person name="Riley R."/>
            <person name="Lipzen A."/>
            <person name="Clum A."/>
            <person name="Drula E."/>
            <person name="Henrissat B."/>
            <person name="Kohler A."/>
            <person name="Grigoriev I.V."/>
            <person name="Martin F.M."/>
            <person name="Hacquard S."/>
        </authorList>
    </citation>
    <scope>NUCLEOTIDE SEQUENCE [LARGE SCALE GENOMIC DNA]</scope>
    <source>
        <strain evidence="10 11">MPI-CAGE-CH-0241</strain>
    </source>
</reference>
<feature type="region of interest" description="Disordered" evidence="7">
    <location>
        <begin position="287"/>
        <end position="308"/>
    </location>
</feature>
<dbReference type="CDD" id="cd12148">
    <property type="entry name" value="fungal_TF_MHR"/>
    <property type="match status" value="1"/>
</dbReference>
<dbReference type="GO" id="GO:0008270">
    <property type="term" value="F:zinc ion binding"/>
    <property type="evidence" value="ECO:0007669"/>
    <property type="project" value="InterPro"/>
</dbReference>
<dbReference type="EMBL" id="JAGPYM010000006">
    <property type="protein sequence ID" value="KAH6892879.1"/>
    <property type="molecule type" value="Genomic_DNA"/>
</dbReference>
<proteinExistence type="predicted"/>
<evidence type="ECO:0000256" key="4">
    <source>
        <dbReference type="ARBA" id="ARBA00023125"/>
    </source>
</evidence>
<evidence type="ECO:0000256" key="3">
    <source>
        <dbReference type="ARBA" id="ARBA00023015"/>
    </source>
</evidence>
<dbReference type="GO" id="GO:0009410">
    <property type="term" value="P:response to xenobiotic stimulus"/>
    <property type="evidence" value="ECO:0007669"/>
    <property type="project" value="TreeGrafter"/>
</dbReference>
<feature type="compositionally biased region" description="Low complexity" evidence="7">
    <location>
        <begin position="455"/>
        <end position="464"/>
    </location>
</feature>
<feature type="domain" description="Zn(2)-C6 fungal-type" evidence="9">
    <location>
        <begin position="371"/>
        <end position="400"/>
    </location>
</feature>
<feature type="transmembrane region" description="Helical" evidence="8">
    <location>
        <begin position="121"/>
        <end position="142"/>
    </location>
</feature>
<evidence type="ECO:0000313" key="11">
    <source>
        <dbReference type="Proteomes" id="UP000777438"/>
    </source>
</evidence>
<dbReference type="OrthoDB" id="4064873at2759"/>
<sequence>MALDNRGPELGAVCYAFAAVALVSALLRFYVRLRIVKSFGVDDYFMLVSLISFLLFVASSLIGIHFGAGRHLLAISNYGREKAIMCWWFCYLWYCLAMTATKVSIGYFLLRVVVRRTHLWIIYSVMGLNILSGIAFFFITLFQCTPVSKFWNRDQPGKCLGMDAVISITYVYGACSIICDFTCTLLPIFIIWGLNMDKRSKVALMPVMALACVASSATVVRFAYCKDAKDPDFLYATINIVIWSTIEQGLAVTAGSLATLRPLLRSLAQKLGFTSARPSELKDSDYHDRFQYGRKSKNNPEISNGEGLRLAPIKDHEGRLASATASDSYGKTNTSWEARVPPNNESEEELTALNANIMSTTITKRKRARKACIPCHQRKRKCDAEYPCGMCTTYQYYCRYADDTTGTAGGSVHTSPWAKRGSLGSGSRVTSRAAATPRSPARRSHIERGRCEADGSSTMSLAGASTASTTPAGIFDEHKSRYAGASAATAFPHVLGVAFGSDSPPKMRSFAYNFGIRPEEASNPHGLLGNLISEYDLGVFSDIFFSAMAPIADYMDPRTYAQRCRDYYHGSGSTAIAFGAVAAGVAALGSFLSSDRYPQESDLVQYAKAILDDPASMRVLGIDHIIAWAMRTFYLRATTRPNNAWIASCTVMHLCEAVGLHEEENIKKMASVAGAAVVGHDADRLRRIFWISWAGHNMLSYEFDRSSVRFRAVSCQDIIPTSGSVADQFVQIAQIIPAPNSPFHLECQSPNPREELFERLKALDKLQVVHPFLVVTKAELAFCFYRRIYQLKMGISDEIVKLVIDSGNAAVQAAERLASEGRLFWNVIGSVFQYACVLLAIDTPAASAHIAAAFKGLENLVQAADTGLTREALSMARHLLSLSMAKKRKELAQLEAVDGSYQSFQAQQESETNTAVPNLDWGLDWDQFLFEPYLSMLGPDVQL</sequence>
<dbReference type="Gene3D" id="4.10.240.10">
    <property type="entry name" value="Zn(2)-C6 fungal-type DNA-binding domain"/>
    <property type="match status" value="1"/>
</dbReference>
<feature type="transmembrane region" description="Helical" evidence="8">
    <location>
        <begin position="12"/>
        <end position="31"/>
    </location>
</feature>
<name>A0A9P8W755_9HYPO</name>
<dbReference type="SUPFAM" id="SSF57701">
    <property type="entry name" value="Zn2/Cys6 DNA-binding domain"/>
    <property type="match status" value="1"/>
</dbReference>
<evidence type="ECO:0000259" key="9">
    <source>
        <dbReference type="PROSITE" id="PS50048"/>
    </source>
</evidence>
<feature type="compositionally biased region" description="Low complexity" evidence="7">
    <location>
        <begin position="430"/>
        <end position="439"/>
    </location>
</feature>
<feature type="region of interest" description="Disordered" evidence="7">
    <location>
        <begin position="409"/>
        <end position="464"/>
    </location>
</feature>
<keyword evidence="5" id="KW-0804">Transcription</keyword>
<dbReference type="Pfam" id="PF00172">
    <property type="entry name" value="Zn_clus"/>
    <property type="match status" value="1"/>
</dbReference>
<keyword evidence="6" id="KW-0539">Nucleus</keyword>
<evidence type="ECO:0000256" key="5">
    <source>
        <dbReference type="ARBA" id="ARBA00023163"/>
    </source>
</evidence>
<dbReference type="CDD" id="cd00067">
    <property type="entry name" value="GAL4"/>
    <property type="match status" value="1"/>
</dbReference>
<keyword evidence="8" id="KW-0812">Transmembrane</keyword>
<dbReference type="InterPro" id="IPR001138">
    <property type="entry name" value="Zn2Cys6_DnaBD"/>
</dbReference>
<dbReference type="PANTHER" id="PTHR31779">
    <property type="entry name" value="2-NITROPROPANE DIOXYGENASE FAMILY, PUTATIVE (AFU_ORTHOLOGUE AFUA_2G17430)-RELATED"/>
    <property type="match status" value="1"/>
</dbReference>
<keyword evidence="4" id="KW-0238">DNA-binding</keyword>
<dbReference type="GO" id="GO:0000981">
    <property type="term" value="F:DNA-binding transcription factor activity, RNA polymerase II-specific"/>
    <property type="evidence" value="ECO:0007669"/>
    <property type="project" value="InterPro"/>
</dbReference>
<dbReference type="PROSITE" id="PS50048">
    <property type="entry name" value="ZN2_CY6_FUNGAL_2"/>
    <property type="match status" value="1"/>
</dbReference>
<feature type="region of interest" description="Disordered" evidence="7">
    <location>
        <begin position="321"/>
        <end position="346"/>
    </location>
</feature>
<evidence type="ECO:0000256" key="6">
    <source>
        <dbReference type="ARBA" id="ARBA00023242"/>
    </source>
</evidence>
<comment type="caution">
    <text evidence="10">The sequence shown here is derived from an EMBL/GenBank/DDBJ whole genome shotgun (WGS) entry which is preliminary data.</text>
</comment>
<gene>
    <name evidence="10" type="ORF">B0T10DRAFT_558885</name>
</gene>
<keyword evidence="8" id="KW-0472">Membrane</keyword>
<feature type="compositionally biased region" description="Basic and acidic residues" evidence="7">
    <location>
        <begin position="444"/>
        <end position="453"/>
    </location>
</feature>
<dbReference type="SMART" id="SM00066">
    <property type="entry name" value="GAL4"/>
    <property type="match status" value="1"/>
</dbReference>
<dbReference type="InterPro" id="IPR007219">
    <property type="entry name" value="XnlR_reg_dom"/>
</dbReference>
<dbReference type="Pfam" id="PF20684">
    <property type="entry name" value="Fung_rhodopsin"/>
    <property type="match status" value="1"/>
</dbReference>
<evidence type="ECO:0000256" key="2">
    <source>
        <dbReference type="ARBA" id="ARBA00022833"/>
    </source>
</evidence>
<protein>
    <recommendedName>
        <fullName evidence="9">Zn(2)-C6 fungal-type domain-containing protein</fullName>
    </recommendedName>
</protein>
<feature type="transmembrane region" description="Helical" evidence="8">
    <location>
        <begin position="43"/>
        <end position="66"/>
    </location>
</feature>
<evidence type="ECO:0000256" key="7">
    <source>
        <dbReference type="SAM" id="MobiDB-lite"/>
    </source>
</evidence>
<dbReference type="Pfam" id="PF04082">
    <property type="entry name" value="Fungal_trans"/>
    <property type="match status" value="1"/>
</dbReference>
<keyword evidence="1" id="KW-0479">Metal-binding</keyword>
<feature type="compositionally biased region" description="Polar residues" evidence="7">
    <location>
        <begin position="323"/>
        <end position="336"/>
    </location>
</feature>
<accession>A0A9P8W755</accession>
<dbReference type="InterPro" id="IPR052478">
    <property type="entry name" value="Metabolite_Synth_Reg"/>
</dbReference>
<organism evidence="10 11">
    <name type="scientific">Thelonectria olida</name>
    <dbReference type="NCBI Taxonomy" id="1576542"/>
    <lineage>
        <taxon>Eukaryota</taxon>
        <taxon>Fungi</taxon>
        <taxon>Dikarya</taxon>
        <taxon>Ascomycota</taxon>
        <taxon>Pezizomycotina</taxon>
        <taxon>Sordariomycetes</taxon>
        <taxon>Hypocreomycetidae</taxon>
        <taxon>Hypocreales</taxon>
        <taxon>Nectriaceae</taxon>
        <taxon>Thelonectria</taxon>
    </lineage>
</organism>
<dbReference type="GO" id="GO:0003677">
    <property type="term" value="F:DNA binding"/>
    <property type="evidence" value="ECO:0007669"/>
    <property type="project" value="UniProtKB-KW"/>
</dbReference>
<dbReference type="InterPro" id="IPR049326">
    <property type="entry name" value="Rhodopsin_dom_fungi"/>
</dbReference>
<dbReference type="PROSITE" id="PS00463">
    <property type="entry name" value="ZN2_CY6_FUNGAL_1"/>
    <property type="match status" value="1"/>
</dbReference>
<keyword evidence="3" id="KW-0805">Transcription regulation</keyword>
<feature type="transmembrane region" description="Helical" evidence="8">
    <location>
        <begin position="170"/>
        <end position="192"/>
    </location>
</feature>
<feature type="transmembrane region" description="Helical" evidence="8">
    <location>
        <begin position="86"/>
        <end position="109"/>
    </location>
</feature>
<evidence type="ECO:0000256" key="8">
    <source>
        <dbReference type="SAM" id="Phobius"/>
    </source>
</evidence>
<dbReference type="GO" id="GO:0006351">
    <property type="term" value="P:DNA-templated transcription"/>
    <property type="evidence" value="ECO:0007669"/>
    <property type="project" value="InterPro"/>
</dbReference>
<keyword evidence="11" id="KW-1185">Reference proteome</keyword>
<keyword evidence="8" id="KW-1133">Transmembrane helix</keyword>
<dbReference type="Proteomes" id="UP000777438">
    <property type="component" value="Unassembled WGS sequence"/>
</dbReference>
<dbReference type="InterPro" id="IPR036864">
    <property type="entry name" value="Zn2-C6_fun-type_DNA-bd_sf"/>
</dbReference>
<evidence type="ECO:0000256" key="1">
    <source>
        <dbReference type="ARBA" id="ARBA00022723"/>
    </source>
</evidence>
<evidence type="ECO:0000313" key="10">
    <source>
        <dbReference type="EMBL" id="KAH6892879.1"/>
    </source>
</evidence>
<dbReference type="PANTHER" id="PTHR31779:SF3">
    <property type="entry name" value="PROTEIN RDR1"/>
    <property type="match status" value="1"/>
</dbReference>